<comment type="caution">
    <text evidence="1">The sequence shown here is derived from an EMBL/GenBank/DDBJ whole genome shotgun (WGS) entry which is preliminary data.</text>
</comment>
<keyword evidence="2" id="KW-1185">Reference proteome</keyword>
<evidence type="ECO:0000313" key="2">
    <source>
        <dbReference type="Proteomes" id="UP000183940"/>
    </source>
</evidence>
<dbReference type="InterPro" id="IPR015947">
    <property type="entry name" value="PUA-like_sf"/>
</dbReference>
<accession>A0A1L9QKL2</accession>
<dbReference type="AlphaFoldDB" id="A0A1L9QKL2"/>
<sequence length="78" mass="8876">MIANGDTAVDLVDCVPMTDELIRQQSDEELEAGNWRSGRYAWKLENVSPIVPVPLRGHQGLWETEIPSIPLFDWRIIS</sequence>
<dbReference type="STRING" id="1925591.BI308_23150"/>
<dbReference type="SUPFAM" id="SSF88697">
    <property type="entry name" value="PUA domain-like"/>
    <property type="match status" value="1"/>
</dbReference>
<evidence type="ECO:0000313" key="1">
    <source>
        <dbReference type="EMBL" id="OJJ16916.1"/>
    </source>
</evidence>
<organism evidence="1 2">
    <name type="scientific">Roseofilum reptotaenium AO1-A</name>
    <dbReference type="NCBI Taxonomy" id="1925591"/>
    <lineage>
        <taxon>Bacteria</taxon>
        <taxon>Bacillati</taxon>
        <taxon>Cyanobacteriota</taxon>
        <taxon>Cyanophyceae</taxon>
        <taxon>Desertifilales</taxon>
        <taxon>Desertifilaceae</taxon>
        <taxon>Roseofilum</taxon>
    </lineage>
</organism>
<dbReference type="EMBL" id="MLAW01000061">
    <property type="protein sequence ID" value="OJJ16916.1"/>
    <property type="molecule type" value="Genomic_DNA"/>
</dbReference>
<reference evidence="1" key="1">
    <citation type="submission" date="2016-10" db="EMBL/GenBank/DDBJ databases">
        <title>CRISPR-Cas defence system in Roseofilum reptotaenium: evidence of a bacteriophage-cyanobacterium arms race in the coral black band disease.</title>
        <authorList>
            <person name="Buerger P."/>
            <person name="Wood-Charlson E.M."/>
            <person name="Weynberg K.D."/>
            <person name="Willis B."/>
            <person name="Van Oppen M.J."/>
        </authorList>
    </citation>
    <scope>NUCLEOTIDE SEQUENCE [LARGE SCALE GENOMIC DNA]</scope>
    <source>
        <strain evidence="1">AO1-A</strain>
    </source>
</reference>
<name>A0A1L9QKL2_9CYAN</name>
<protein>
    <submittedName>
        <fullName evidence="1">Uncharacterized protein</fullName>
    </submittedName>
</protein>
<dbReference type="Proteomes" id="UP000183940">
    <property type="component" value="Unassembled WGS sequence"/>
</dbReference>
<gene>
    <name evidence="1" type="ORF">BI308_23150</name>
</gene>
<proteinExistence type="predicted"/>